<gene>
    <name evidence="4" type="ORF">GHNINEIG_01460</name>
</gene>
<dbReference type="SMART" id="SM00116">
    <property type="entry name" value="CBS"/>
    <property type="match status" value="2"/>
</dbReference>
<organism evidence="4 5">
    <name type="scientific">Hydrogenovibrio crunogenus</name>
    <dbReference type="NCBI Taxonomy" id="39765"/>
    <lineage>
        <taxon>Bacteria</taxon>
        <taxon>Pseudomonadati</taxon>
        <taxon>Pseudomonadota</taxon>
        <taxon>Gammaproteobacteria</taxon>
        <taxon>Thiotrichales</taxon>
        <taxon>Piscirickettsiaceae</taxon>
        <taxon>Hydrogenovibrio</taxon>
    </lineage>
</organism>
<evidence type="ECO:0000256" key="2">
    <source>
        <dbReference type="PROSITE-ProRule" id="PRU00703"/>
    </source>
</evidence>
<keyword evidence="1 2" id="KW-0129">CBS domain</keyword>
<keyword evidence="5" id="KW-1185">Reference proteome</keyword>
<dbReference type="Gene3D" id="3.10.580.10">
    <property type="entry name" value="CBS-domain"/>
    <property type="match status" value="2"/>
</dbReference>
<protein>
    <submittedName>
        <fullName evidence="4">Magnesium transporter MgtE</fullName>
    </submittedName>
</protein>
<dbReference type="RefSeq" id="WP_135796034.1">
    <property type="nucleotide sequence ID" value="NZ_CP032096.1"/>
</dbReference>
<dbReference type="InterPro" id="IPR000644">
    <property type="entry name" value="CBS_dom"/>
</dbReference>
<evidence type="ECO:0000313" key="4">
    <source>
        <dbReference type="EMBL" id="QBZ83406.1"/>
    </source>
</evidence>
<dbReference type="PROSITE" id="PS51371">
    <property type="entry name" value="CBS"/>
    <property type="match status" value="2"/>
</dbReference>
<dbReference type="SUPFAM" id="SSF54631">
    <property type="entry name" value="CBS-domain pair"/>
    <property type="match status" value="1"/>
</dbReference>
<feature type="domain" description="CBS" evidence="3">
    <location>
        <begin position="81"/>
        <end position="141"/>
    </location>
</feature>
<reference evidence="4 5" key="1">
    <citation type="submission" date="2018-08" db="EMBL/GenBank/DDBJ databases">
        <title>Horizontal acquisition of hydrogen conversion ability and other habitat adaptations in Hydrogenovibrio crunogenus strains.</title>
        <authorList>
            <person name="Gonnella G."/>
            <person name="Adam N."/>
            <person name="Perner M."/>
        </authorList>
    </citation>
    <scope>NUCLEOTIDE SEQUENCE [LARGE SCALE GENOMIC DNA]</scope>
    <source>
        <strain evidence="4 5">SP-41</strain>
    </source>
</reference>
<accession>A0A4P7P0C6</accession>
<sequence>MFIVYSPEGRNFIGDKQRMPGLRVEPVNRVLPIGDSEMDEQLNLEEEYASVRGKSKEALAQYESVQHEKERKLVVKVSDIMVQPVITVTADLTLVEAWEMMRHSNIQHLPVVNESSALIGLISAHDILMRGIMDTEGNIEEIRDGTVADAMNEEVITTKVDTDIRRVAYVMSEYALGCLPIMSEVDTVIGIVTLSDIVRRLAEEPPLEIYA</sequence>
<evidence type="ECO:0000256" key="1">
    <source>
        <dbReference type="ARBA" id="ARBA00023122"/>
    </source>
</evidence>
<feature type="domain" description="CBS" evidence="3">
    <location>
        <begin position="151"/>
        <end position="207"/>
    </location>
</feature>
<proteinExistence type="predicted"/>
<dbReference type="Proteomes" id="UP000296201">
    <property type="component" value="Chromosome"/>
</dbReference>
<evidence type="ECO:0000313" key="5">
    <source>
        <dbReference type="Proteomes" id="UP000296201"/>
    </source>
</evidence>
<dbReference type="InterPro" id="IPR046342">
    <property type="entry name" value="CBS_dom_sf"/>
</dbReference>
<dbReference type="PANTHER" id="PTHR43080">
    <property type="entry name" value="CBS DOMAIN-CONTAINING PROTEIN CBSX3, MITOCHONDRIAL"/>
    <property type="match status" value="1"/>
</dbReference>
<dbReference type="OrthoDB" id="9811720at2"/>
<dbReference type="EMBL" id="CP032096">
    <property type="protein sequence ID" value="QBZ83406.1"/>
    <property type="molecule type" value="Genomic_DNA"/>
</dbReference>
<dbReference type="AlphaFoldDB" id="A0A4P7P0C6"/>
<dbReference type="Pfam" id="PF00571">
    <property type="entry name" value="CBS"/>
    <property type="match status" value="2"/>
</dbReference>
<dbReference type="PANTHER" id="PTHR43080:SF2">
    <property type="entry name" value="CBS DOMAIN-CONTAINING PROTEIN"/>
    <property type="match status" value="1"/>
</dbReference>
<dbReference type="InterPro" id="IPR051257">
    <property type="entry name" value="Diverse_CBS-Domain"/>
</dbReference>
<evidence type="ECO:0000259" key="3">
    <source>
        <dbReference type="PROSITE" id="PS51371"/>
    </source>
</evidence>
<name>A0A4P7P0C6_9GAMM</name>